<comment type="caution">
    <text evidence="8">The sequence shown here is derived from an EMBL/GenBank/DDBJ whole genome shotgun (WGS) entry which is preliminary data.</text>
</comment>
<protein>
    <submittedName>
        <fullName evidence="8">2OG-Fe(II) oxygenase</fullName>
    </submittedName>
</protein>
<comment type="cofactor">
    <cofactor evidence="1">
        <name>L-ascorbate</name>
        <dbReference type="ChEBI" id="CHEBI:38290"/>
    </cofactor>
</comment>
<keyword evidence="3" id="KW-0847">Vitamin C</keyword>
<evidence type="ECO:0000256" key="5">
    <source>
        <dbReference type="ARBA" id="ARBA00023002"/>
    </source>
</evidence>
<evidence type="ECO:0000313" key="8">
    <source>
        <dbReference type="EMBL" id="MFC3155435.1"/>
    </source>
</evidence>
<keyword evidence="2" id="KW-0479">Metal-binding</keyword>
<evidence type="ECO:0000256" key="2">
    <source>
        <dbReference type="ARBA" id="ARBA00022723"/>
    </source>
</evidence>
<accession>A0ABV7HTL4</accession>
<feature type="domain" description="Fe2OG dioxygenase" evidence="7">
    <location>
        <begin position="107"/>
        <end position="209"/>
    </location>
</feature>
<evidence type="ECO:0000256" key="1">
    <source>
        <dbReference type="ARBA" id="ARBA00001961"/>
    </source>
</evidence>
<proteinExistence type="predicted"/>
<dbReference type="Gene3D" id="2.60.120.620">
    <property type="entry name" value="q2cbj1_9rhob like domain"/>
    <property type="match status" value="1"/>
</dbReference>
<dbReference type="PANTHER" id="PTHR12907">
    <property type="entry name" value="EGL NINE HOMOLOG-RELATED"/>
    <property type="match status" value="1"/>
</dbReference>
<dbReference type="RefSeq" id="WP_339618154.1">
    <property type="nucleotide sequence ID" value="NZ_AP031500.1"/>
</dbReference>
<dbReference type="PANTHER" id="PTHR12907:SF26">
    <property type="entry name" value="HIF PROLYL HYDROXYLASE, ISOFORM C"/>
    <property type="match status" value="1"/>
</dbReference>
<dbReference type="InterPro" id="IPR006620">
    <property type="entry name" value="Pro_4_hyd_alph"/>
</dbReference>
<dbReference type="PROSITE" id="PS51471">
    <property type="entry name" value="FE2OG_OXY"/>
    <property type="match status" value="1"/>
</dbReference>
<evidence type="ECO:0000259" key="7">
    <source>
        <dbReference type="PROSITE" id="PS51471"/>
    </source>
</evidence>
<dbReference type="InterPro" id="IPR044862">
    <property type="entry name" value="Pro_4_hyd_alph_FE2OG_OXY"/>
</dbReference>
<evidence type="ECO:0000256" key="6">
    <source>
        <dbReference type="ARBA" id="ARBA00023004"/>
    </source>
</evidence>
<sequence>MLDLADPNHFATDSPDAAFDVLADALVERGYGIVNNLFSRATIASLRAEFDHPECHFKTAGIGRAEDHTVALDIRGDRICWLDGGSEASTVFLSAMEQLREAINRRLFMGLFDYESHLAYYPVGTFYKKHVDAFKGRSNRVLSTVLYLNPSWAKEDGGELVLYNEAGDQVVEHICPEAGRLVVFLSERFPHEVLPARRERYSVAGWYRINTNTLERVDPPA</sequence>
<reference evidence="9" key="1">
    <citation type="journal article" date="2019" name="Int. J. Syst. Evol. Microbiol.">
        <title>The Global Catalogue of Microorganisms (GCM) 10K type strain sequencing project: providing services to taxonomists for standard genome sequencing and annotation.</title>
        <authorList>
            <consortium name="The Broad Institute Genomics Platform"/>
            <consortium name="The Broad Institute Genome Sequencing Center for Infectious Disease"/>
            <person name="Wu L."/>
            <person name="Ma J."/>
        </authorList>
    </citation>
    <scope>NUCLEOTIDE SEQUENCE [LARGE SCALE GENOMIC DNA]</scope>
    <source>
        <strain evidence="9">KCTC 52141</strain>
    </source>
</reference>
<dbReference type="Pfam" id="PF13640">
    <property type="entry name" value="2OG-FeII_Oxy_3"/>
    <property type="match status" value="1"/>
</dbReference>
<keyword evidence="9" id="KW-1185">Reference proteome</keyword>
<evidence type="ECO:0000256" key="4">
    <source>
        <dbReference type="ARBA" id="ARBA00022964"/>
    </source>
</evidence>
<dbReference type="SMART" id="SM00702">
    <property type="entry name" value="P4Hc"/>
    <property type="match status" value="1"/>
</dbReference>
<dbReference type="InterPro" id="IPR005123">
    <property type="entry name" value="Oxoglu/Fe-dep_dioxygenase_dom"/>
</dbReference>
<dbReference type="InterPro" id="IPR051559">
    <property type="entry name" value="HIF_prolyl_hydroxylases"/>
</dbReference>
<keyword evidence="4" id="KW-0223">Dioxygenase</keyword>
<keyword evidence="6" id="KW-0408">Iron</keyword>
<name>A0ABV7HTL4_9GAMM</name>
<dbReference type="EMBL" id="JBHRTL010000006">
    <property type="protein sequence ID" value="MFC3155435.1"/>
    <property type="molecule type" value="Genomic_DNA"/>
</dbReference>
<evidence type="ECO:0000313" key="9">
    <source>
        <dbReference type="Proteomes" id="UP001595548"/>
    </source>
</evidence>
<dbReference type="Proteomes" id="UP001595548">
    <property type="component" value="Unassembled WGS sequence"/>
</dbReference>
<gene>
    <name evidence="8" type="ORF">ACFOEB_09515</name>
</gene>
<keyword evidence="5" id="KW-0560">Oxidoreductase</keyword>
<organism evidence="8 9">
    <name type="scientific">Gilvimarinus japonicus</name>
    <dbReference type="NCBI Taxonomy" id="1796469"/>
    <lineage>
        <taxon>Bacteria</taxon>
        <taxon>Pseudomonadati</taxon>
        <taxon>Pseudomonadota</taxon>
        <taxon>Gammaproteobacteria</taxon>
        <taxon>Cellvibrionales</taxon>
        <taxon>Cellvibrionaceae</taxon>
        <taxon>Gilvimarinus</taxon>
    </lineage>
</organism>
<evidence type="ECO:0000256" key="3">
    <source>
        <dbReference type="ARBA" id="ARBA00022896"/>
    </source>
</evidence>